<sequence>MFWNSRRHDVFSPEKPSNLKV</sequence>
<dbReference type="AlphaFoldDB" id="A0A2P2IXL2"/>
<name>A0A2P2IXL2_RHIMU</name>
<accession>A0A2P2IXL2</accession>
<proteinExistence type="predicted"/>
<dbReference type="EMBL" id="GGEC01005464">
    <property type="protein sequence ID" value="MBW85947.1"/>
    <property type="molecule type" value="Transcribed_RNA"/>
</dbReference>
<evidence type="ECO:0000256" key="1">
    <source>
        <dbReference type="SAM" id="MobiDB-lite"/>
    </source>
</evidence>
<reference evidence="2" key="1">
    <citation type="submission" date="2018-02" db="EMBL/GenBank/DDBJ databases">
        <title>Rhizophora mucronata_Transcriptome.</title>
        <authorList>
            <person name="Meera S.P."/>
            <person name="Sreeshan A."/>
            <person name="Augustine A."/>
        </authorList>
    </citation>
    <scope>NUCLEOTIDE SEQUENCE</scope>
    <source>
        <tissue evidence="2">Leaf</tissue>
    </source>
</reference>
<organism evidence="2">
    <name type="scientific">Rhizophora mucronata</name>
    <name type="common">Asiatic mangrove</name>
    <dbReference type="NCBI Taxonomy" id="61149"/>
    <lineage>
        <taxon>Eukaryota</taxon>
        <taxon>Viridiplantae</taxon>
        <taxon>Streptophyta</taxon>
        <taxon>Embryophyta</taxon>
        <taxon>Tracheophyta</taxon>
        <taxon>Spermatophyta</taxon>
        <taxon>Magnoliopsida</taxon>
        <taxon>eudicotyledons</taxon>
        <taxon>Gunneridae</taxon>
        <taxon>Pentapetalae</taxon>
        <taxon>rosids</taxon>
        <taxon>fabids</taxon>
        <taxon>Malpighiales</taxon>
        <taxon>Rhizophoraceae</taxon>
        <taxon>Rhizophora</taxon>
    </lineage>
</organism>
<feature type="compositionally biased region" description="Basic and acidic residues" evidence="1">
    <location>
        <begin position="1"/>
        <end position="12"/>
    </location>
</feature>
<evidence type="ECO:0000313" key="2">
    <source>
        <dbReference type="EMBL" id="MBW85947.1"/>
    </source>
</evidence>
<feature type="region of interest" description="Disordered" evidence="1">
    <location>
        <begin position="1"/>
        <end position="21"/>
    </location>
</feature>
<protein>
    <submittedName>
        <fullName evidence="2">Uncharacterized protein</fullName>
    </submittedName>
</protein>